<reference evidence="2 3" key="1">
    <citation type="submission" date="2016-10" db="EMBL/GenBank/DDBJ databases">
        <title>Complete Genome Sequence of Flavobacterium sp. PK15.</title>
        <authorList>
            <person name="Ekwe A."/>
            <person name="Kim S.B."/>
        </authorList>
    </citation>
    <scope>NUCLEOTIDE SEQUENCE [LARGE SCALE GENOMIC DNA]</scope>
    <source>
        <strain evidence="2 3">PK15</strain>
    </source>
</reference>
<dbReference type="EMBL" id="CP017774">
    <property type="protein sequence ID" value="APA00081.1"/>
    <property type="molecule type" value="Genomic_DNA"/>
</dbReference>
<proteinExistence type="predicted"/>
<dbReference type="AlphaFoldDB" id="A0A1D9PBW5"/>
<keyword evidence="1" id="KW-0732">Signal</keyword>
<dbReference type="Proteomes" id="UP000178198">
    <property type="component" value="Chromosome"/>
</dbReference>
<keyword evidence="3" id="KW-1185">Reference proteome</keyword>
<evidence type="ECO:0000313" key="3">
    <source>
        <dbReference type="Proteomes" id="UP000178198"/>
    </source>
</evidence>
<dbReference type="OrthoDB" id="997115at2"/>
<dbReference type="InterPro" id="IPR046601">
    <property type="entry name" value="DUF6660"/>
</dbReference>
<sequence>MKISTFILSILILVLSLKPCSDGSNAEDLKKDNISLRHNHQEDHDDSCPVTCICSCCGMSITFESITNYTFRVHTAISNVVLSSYQSDYQFDSVAAIWQPPQLIKIIQTKSLIFN</sequence>
<evidence type="ECO:0000256" key="1">
    <source>
        <dbReference type="SAM" id="SignalP"/>
    </source>
</evidence>
<dbReference type="STRING" id="1306519.BIW12_11935"/>
<evidence type="ECO:0000313" key="2">
    <source>
        <dbReference type="EMBL" id="APA00081.1"/>
    </source>
</evidence>
<dbReference type="RefSeq" id="WP_071185321.1">
    <property type="nucleotide sequence ID" value="NZ_CP017774.1"/>
</dbReference>
<gene>
    <name evidence="2" type="ORF">BIW12_11935</name>
</gene>
<protein>
    <submittedName>
        <fullName evidence="2">Uncharacterized protein</fullName>
    </submittedName>
</protein>
<feature type="signal peptide" evidence="1">
    <location>
        <begin position="1"/>
        <end position="26"/>
    </location>
</feature>
<organism evidence="2 3">
    <name type="scientific">Flavobacterium commune</name>
    <dbReference type="NCBI Taxonomy" id="1306519"/>
    <lineage>
        <taxon>Bacteria</taxon>
        <taxon>Pseudomonadati</taxon>
        <taxon>Bacteroidota</taxon>
        <taxon>Flavobacteriia</taxon>
        <taxon>Flavobacteriales</taxon>
        <taxon>Flavobacteriaceae</taxon>
        <taxon>Flavobacterium</taxon>
    </lineage>
</organism>
<name>A0A1D9PBW5_9FLAO</name>
<accession>A0A1D9PBW5</accession>
<dbReference type="Pfam" id="PF20365">
    <property type="entry name" value="DUF6660"/>
    <property type="match status" value="1"/>
</dbReference>
<dbReference type="KEGG" id="fcm:BIW12_11935"/>
<feature type="chain" id="PRO_5009444559" evidence="1">
    <location>
        <begin position="27"/>
        <end position="115"/>
    </location>
</feature>